<dbReference type="PROSITE" id="PS50043">
    <property type="entry name" value="HTH_LUXR_2"/>
    <property type="match status" value="1"/>
</dbReference>
<accession>A0AAU9EHH7</accession>
<dbReference type="Gene3D" id="3.30.70.1230">
    <property type="entry name" value="Nucleotide cyclase"/>
    <property type="match status" value="1"/>
</dbReference>
<dbReference type="EMBL" id="AP028679">
    <property type="protein sequence ID" value="BEQ16215.1"/>
    <property type="molecule type" value="Genomic_DNA"/>
</dbReference>
<keyword evidence="2" id="KW-0805">Transcription regulation</keyword>
<dbReference type="RefSeq" id="WP_338601720.1">
    <property type="nucleotide sequence ID" value="NZ_AP028679.1"/>
</dbReference>
<gene>
    <name evidence="9" type="ORF">FAK_32810</name>
</gene>
<reference evidence="10" key="1">
    <citation type="journal article" date="2023" name="Arch. Microbiol.">
        <title>Desulfoferula mesophilus gen. nov. sp. nov., a mesophilic sulfate-reducing bacterium isolated from a brackish lake sediment.</title>
        <authorList>
            <person name="Watanabe T."/>
            <person name="Yabe T."/>
            <person name="Tsuji J.M."/>
            <person name="Fukui M."/>
        </authorList>
    </citation>
    <scope>NUCLEOTIDE SEQUENCE [LARGE SCALE GENOMIC DNA]</scope>
    <source>
        <strain evidence="10">12FAK</strain>
    </source>
</reference>
<keyword evidence="3" id="KW-0238">DNA-binding</keyword>
<dbReference type="KEGG" id="dmp:FAK_32810"/>
<dbReference type="InterPro" id="IPR001054">
    <property type="entry name" value="A/G_cyclase"/>
</dbReference>
<dbReference type="AlphaFoldDB" id="A0AAU9EHH7"/>
<evidence type="ECO:0000256" key="2">
    <source>
        <dbReference type="ARBA" id="ARBA00023015"/>
    </source>
</evidence>
<dbReference type="SMART" id="SM00421">
    <property type="entry name" value="HTH_LUXR"/>
    <property type="match status" value="1"/>
</dbReference>
<dbReference type="GO" id="GO:0004016">
    <property type="term" value="F:adenylate cyclase activity"/>
    <property type="evidence" value="ECO:0007669"/>
    <property type="project" value="UniProtKB-ARBA"/>
</dbReference>
<dbReference type="GO" id="GO:0006355">
    <property type="term" value="P:regulation of DNA-templated transcription"/>
    <property type="evidence" value="ECO:0007669"/>
    <property type="project" value="InterPro"/>
</dbReference>
<dbReference type="Pfam" id="PF00196">
    <property type="entry name" value="GerE"/>
    <property type="match status" value="1"/>
</dbReference>
<evidence type="ECO:0000313" key="10">
    <source>
        <dbReference type="Proteomes" id="UP001366166"/>
    </source>
</evidence>
<keyword evidence="1 5" id="KW-0597">Phosphoprotein</keyword>
<evidence type="ECO:0000313" key="9">
    <source>
        <dbReference type="EMBL" id="BEQ16215.1"/>
    </source>
</evidence>
<dbReference type="InterPro" id="IPR011006">
    <property type="entry name" value="CheY-like_superfamily"/>
</dbReference>
<dbReference type="PROSITE" id="PS50110">
    <property type="entry name" value="RESPONSE_REGULATORY"/>
    <property type="match status" value="1"/>
</dbReference>
<dbReference type="Gene3D" id="3.40.50.2300">
    <property type="match status" value="1"/>
</dbReference>
<evidence type="ECO:0000256" key="5">
    <source>
        <dbReference type="PROSITE-ProRule" id="PRU00169"/>
    </source>
</evidence>
<dbReference type="PRINTS" id="PR00038">
    <property type="entry name" value="HTHLUXR"/>
</dbReference>
<dbReference type="CDD" id="cd07302">
    <property type="entry name" value="CHD"/>
    <property type="match status" value="1"/>
</dbReference>
<name>A0AAU9EHH7_9BACT</name>
<dbReference type="InterPro" id="IPR016032">
    <property type="entry name" value="Sig_transdc_resp-reg_C-effctor"/>
</dbReference>
<evidence type="ECO:0000256" key="4">
    <source>
        <dbReference type="ARBA" id="ARBA00023163"/>
    </source>
</evidence>
<dbReference type="PANTHER" id="PTHR43214:SF41">
    <property type="entry name" value="NITRATE_NITRITE RESPONSE REGULATOR PROTEIN NARP"/>
    <property type="match status" value="1"/>
</dbReference>
<dbReference type="Pfam" id="PF00211">
    <property type="entry name" value="Guanylate_cyc"/>
    <property type="match status" value="1"/>
</dbReference>
<dbReference type="PROSITE" id="PS00622">
    <property type="entry name" value="HTH_LUXR_1"/>
    <property type="match status" value="1"/>
</dbReference>
<dbReference type="GO" id="GO:0003677">
    <property type="term" value="F:DNA binding"/>
    <property type="evidence" value="ECO:0007669"/>
    <property type="project" value="UniProtKB-KW"/>
</dbReference>
<dbReference type="CDD" id="cd17535">
    <property type="entry name" value="REC_NarL-like"/>
    <property type="match status" value="1"/>
</dbReference>
<feature type="modified residue" description="4-aspartylphosphate" evidence="5">
    <location>
        <position position="240"/>
    </location>
</feature>
<evidence type="ECO:0000256" key="3">
    <source>
        <dbReference type="ARBA" id="ARBA00023125"/>
    </source>
</evidence>
<dbReference type="InterPro" id="IPR058245">
    <property type="entry name" value="NreC/VraR/RcsB-like_REC"/>
</dbReference>
<dbReference type="Proteomes" id="UP001366166">
    <property type="component" value="Chromosome"/>
</dbReference>
<dbReference type="CDD" id="cd06170">
    <property type="entry name" value="LuxR_C_like"/>
    <property type="match status" value="1"/>
</dbReference>
<dbReference type="GO" id="GO:0000160">
    <property type="term" value="P:phosphorelay signal transduction system"/>
    <property type="evidence" value="ECO:0007669"/>
    <property type="project" value="InterPro"/>
</dbReference>
<keyword evidence="4" id="KW-0804">Transcription</keyword>
<dbReference type="SMART" id="SM00448">
    <property type="entry name" value="REC"/>
    <property type="match status" value="1"/>
</dbReference>
<sequence length="407" mass="44154">MPRKLAAILSADVKGFSRLMADDEAATIATLTAYRRIITQLVGQQQGRVVDAPGDNLLVEFASAVNAVCCAVAIQQRLEIENQKLSRRRRMEFRIGVNLGDVVAEQGTLYGDGVNLAARIEGLADPGGVCVSASICEQVKNKLNLSFEDHGLHRVKNIAEPVRVFRVFTDETPGGDEVRGQVPGGRPTRVLLVDDHQVFRSGVRSLVEDEPDLEVVAEASDGRQAVLMTRLHQPDVVLMDISMPDLNGIEATRQIVQAGGSSRVLVLSMHSDPRFVAGVLEAGAHGYLIKTCTAREMLSVIRLVGQGLTYLAPEITDLVVKGFVGRIEGAPAGPPASSLSPREREILQLLAEGVGVEDIAQRLGLGAKTVKAYRHNLMDKLNLANMVELVRYALREDICSLDNWLSK</sequence>
<feature type="domain" description="HTH luxR-type" evidence="6">
    <location>
        <begin position="332"/>
        <end position="397"/>
    </location>
</feature>
<keyword evidence="10" id="KW-1185">Reference proteome</keyword>
<dbReference type="InterPro" id="IPR000792">
    <property type="entry name" value="Tscrpt_reg_LuxR_C"/>
</dbReference>
<evidence type="ECO:0000259" key="8">
    <source>
        <dbReference type="PROSITE" id="PS50125"/>
    </source>
</evidence>
<evidence type="ECO:0000259" key="7">
    <source>
        <dbReference type="PROSITE" id="PS50110"/>
    </source>
</evidence>
<evidence type="ECO:0008006" key="11">
    <source>
        <dbReference type="Google" id="ProtNLM"/>
    </source>
</evidence>
<dbReference type="InterPro" id="IPR039420">
    <property type="entry name" value="WalR-like"/>
</dbReference>
<evidence type="ECO:0000256" key="1">
    <source>
        <dbReference type="ARBA" id="ARBA00022553"/>
    </source>
</evidence>
<dbReference type="PANTHER" id="PTHR43214">
    <property type="entry name" value="TWO-COMPONENT RESPONSE REGULATOR"/>
    <property type="match status" value="1"/>
</dbReference>
<dbReference type="InterPro" id="IPR029787">
    <property type="entry name" value="Nucleotide_cyclase"/>
</dbReference>
<dbReference type="SUPFAM" id="SSF55073">
    <property type="entry name" value="Nucleotide cyclase"/>
    <property type="match status" value="1"/>
</dbReference>
<proteinExistence type="predicted"/>
<dbReference type="Pfam" id="PF00072">
    <property type="entry name" value="Response_reg"/>
    <property type="match status" value="1"/>
</dbReference>
<feature type="domain" description="Guanylate cyclase" evidence="8">
    <location>
        <begin position="7"/>
        <end position="121"/>
    </location>
</feature>
<protein>
    <recommendedName>
        <fullName evidence="11">Two component transcriptional regulator, LuxR family</fullName>
    </recommendedName>
</protein>
<feature type="domain" description="Response regulatory" evidence="7">
    <location>
        <begin position="189"/>
        <end position="305"/>
    </location>
</feature>
<dbReference type="SUPFAM" id="SSF46894">
    <property type="entry name" value="C-terminal effector domain of the bipartite response regulators"/>
    <property type="match status" value="1"/>
</dbReference>
<dbReference type="InterPro" id="IPR001789">
    <property type="entry name" value="Sig_transdc_resp-reg_receiver"/>
</dbReference>
<organism evidence="9 10">
    <name type="scientific">Desulfoferula mesophila</name>
    <dbReference type="NCBI Taxonomy" id="3058419"/>
    <lineage>
        <taxon>Bacteria</taxon>
        <taxon>Pseudomonadati</taxon>
        <taxon>Thermodesulfobacteriota</taxon>
        <taxon>Desulfarculia</taxon>
        <taxon>Desulfarculales</taxon>
        <taxon>Desulfarculaceae</taxon>
        <taxon>Desulfoferula</taxon>
    </lineage>
</organism>
<evidence type="ECO:0000259" key="6">
    <source>
        <dbReference type="PROSITE" id="PS50043"/>
    </source>
</evidence>
<dbReference type="GO" id="GO:0009190">
    <property type="term" value="P:cyclic nucleotide biosynthetic process"/>
    <property type="evidence" value="ECO:0007669"/>
    <property type="project" value="InterPro"/>
</dbReference>
<dbReference type="SUPFAM" id="SSF52172">
    <property type="entry name" value="CheY-like"/>
    <property type="match status" value="1"/>
</dbReference>
<dbReference type="PROSITE" id="PS50125">
    <property type="entry name" value="GUANYLATE_CYCLASE_2"/>
    <property type="match status" value="1"/>
</dbReference>